<evidence type="ECO:0000256" key="5">
    <source>
        <dbReference type="ARBA" id="ARBA00022801"/>
    </source>
</evidence>
<dbReference type="AlphaFoldDB" id="A0A8J1JIV6"/>
<dbReference type="InterPro" id="IPR012337">
    <property type="entry name" value="RNaseH-like_sf"/>
</dbReference>
<dbReference type="GO" id="GO:0003964">
    <property type="term" value="F:RNA-directed DNA polymerase activity"/>
    <property type="evidence" value="ECO:0007669"/>
    <property type="project" value="UniProtKB-KW"/>
</dbReference>
<dbReference type="InterPro" id="IPR001584">
    <property type="entry name" value="Integrase_cat-core"/>
</dbReference>
<feature type="compositionally biased region" description="Polar residues" evidence="7">
    <location>
        <begin position="20"/>
        <end position="29"/>
    </location>
</feature>
<keyword evidence="5" id="KW-0378">Hydrolase</keyword>
<protein>
    <submittedName>
        <fullName evidence="10">Uncharacterized protein LOC116410371</fullName>
    </submittedName>
</protein>
<sequence>MSDGEADAATGGRPAGKGSYSRTPAQQEGSESKNEFELPTQNEFVQKLKAIIKPILRGHAKWTPVYIPPPKHPVNLKQYRIPGGHKEITETIQALLEVGVFRPAIAGQKWLNGKELWGGPQVWDFLWCQGKKRCIQVGHVNAHTGNLNNEIVDGLAQVSTAQQEETTLEVLGKWAHSQTGHKGVQGTWQWAQQRGIPLTQIQVKDIIAKCPVCQEAKKWPPLTPLPGKIHRGQKPGQVWQVDYIGPLPGGRGGLKYCATAVDTYSGLVQVFPKKSADQKTTLRLMQLLIQHYGMPQEVQSDNGTHFTGQTVKQWAEDNGVYWVFHIPYYPQGAALIERMNGLLKEQMRKLTPTHTLRGWDKVLQEAVYLLNNRSVGHFTPIQRMLGESGENSSDWVVTVTTKGSTVPLSQSIPVFIHKDLVVGGEEEHTMLQITSISVPTGIFRHRSNM</sequence>
<evidence type="ECO:0000313" key="11">
    <source>
        <dbReference type="Xenbase" id="XB-GENE-29096055"/>
    </source>
</evidence>
<keyword evidence="3" id="KW-0540">Nuclease</keyword>
<proteinExistence type="predicted"/>
<keyword evidence="2" id="KW-0548">Nucleotidyltransferase</keyword>
<name>A0A8J1JIV6_XENTR</name>
<feature type="region of interest" description="Disordered" evidence="7">
    <location>
        <begin position="1"/>
        <end position="38"/>
    </location>
</feature>
<evidence type="ECO:0000256" key="4">
    <source>
        <dbReference type="ARBA" id="ARBA00022759"/>
    </source>
</evidence>
<dbReference type="Gene3D" id="3.30.420.10">
    <property type="entry name" value="Ribonuclease H-like superfamily/Ribonuclease H"/>
    <property type="match status" value="1"/>
</dbReference>
<keyword evidence="1" id="KW-0808">Transferase</keyword>
<gene>
    <name evidence="10 11" type="primary">LOC116410371</name>
</gene>
<dbReference type="GeneID" id="116410371"/>
<dbReference type="PANTHER" id="PTHR41694:SF3">
    <property type="entry name" value="RNA-DIRECTED DNA POLYMERASE-RELATED"/>
    <property type="match status" value="1"/>
</dbReference>
<dbReference type="Proteomes" id="UP000008143">
    <property type="component" value="Chromosome 4"/>
</dbReference>
<dbReference type="GO" id="GO:0015074">
    <property type="term" value="P:DNA integration"/>
    <property type="evidence" value="ECO:0007669"/>
    <property type="project" value="InterPro"/>
</dbReference>
<accession>A0A8J1JIV6</accession>
<evidence type="ECO:0000256" key="2">
    <source>
        <dbReference type="ARBA" id="ARBA00022695"/>
    </source>
</evidence>
<dbReference type="GO" id="GO:0004519">
    <property type="term" value="F:endonuclease activity"/>
    <property type="evidence" value="ECO:0007669"/>
    <property type="project" value="UniProtKB-KW"/>
</dbReference>
<dbReference type="GO" id="GO:0016787">
    <property type="term" value="F:hydrolase activity"/>
    <property type="evidence" value="ECO:0007669"/>
    <property type="project" value="UniProtKB-KW"/>
</dbReference>
<dbReference type="OrthoDB" id="9631962at2759"/>
<dbReference type="AGR" id="Xenbase:XB-GENE-29096055"/>
<feature type="domain" description="Integrase catalytic" evidence="8">
    <location>
        <begin position="231"/>
        <end position="388"/>
    </location>
</feature>
<evidence type="ECO:0000256" key="3">
    <source>
        <dbReference type="ARBA" id="ARBA00022722"/>
    </source>
</evidence>
<reference evidence="10" key="1">
    <citation type="submission" date="2025-08" db="UniProtKB">
        <authorList>
            <consortium name="RefSeq"/>
        </authorList>
    </citation>
    <scope>IDENTIFICATION</scope>
    <source>
        <strain evidence="10">Nigerian</strain>
        <tissue evidence="10">Liver and blood</tissue>
    </source>
</reference>
<evidence type="ECO:0000313" key="9">
    <source>
        <dbReference type="Proteomes" id="UP000008143"/>
    </source>
</evidence>
<dbReference type="RefSeq" id="XP_031756586.1">
    <property type="nucleotide sequence ID" value="XM_031900726.1"/>
</dbReference>
<evidence type="ECO:0000256" key="1">
    <source>
        <dbReference type="ARBA" id="ARBA00022679"/>
    </source>
</evidence>
<dbReference type="SUPFAM" id="SSF53098">
    <property type="entry name" value="Ribonuclease H-like"/>
    <property type="match status" value="1"/>
</dbReference>
<dbReference type="InterPro" id="IPR036397">
    <property type="entry name" value="RNaseH_sf"/>
</dbReference>
<evidence type="ECO:0000256" key="6">
    <source>
        <dbReference type="ARBA" id="ARBA00022918"/>
    </source>
</evidence>
<evidence type="ECO:0000256" key="7">
    <source>
        <dbReference type="SAM" id="MobiDB-lite"/>
    </source>
</evidence>
<keyword evidence="4" id="KW-0255">Endonuclease</keyword>
<keyword evidence="9" id="KW-1185">Reference proteome</keyword>
<dbReference type="GO" id="GO:0003676">
    <property type="term" value="F:nucleic acid binding"/>
    <property type="evidence" value="ECO:0007669"/>
    <property type="project" value="InterPro"/>
</dbReference>
<evidence type="ECO:0000313" key="10">
    <source>
        <dbReference type="RefSeq" id="XP_031756586.1"/>
    </source>
</evidence>
<dbReference type="PROSITE" id="PS50994">
    <property type="entry name" value="INTEGRASE"/>
    <property type="match status" value="1"/>
</dbReference>
<dbReference type="PANTHER" id="PTHR41694">
    <property type="entry name" value="ENDOGENOUS RETROVIRUS GROUP K MEMBER POL PROTEIN"/>
    <property type="match status" value="1"/>
</dbReference>
<dbReference type="KEGG" id="xtr:116410371"/>
<dbReference type="Pfam" id="PF00665">
    <property type="entry name" value="rve"/>
    <property type="match status" value="1"/>
</dbReference>
<evidence type="ECO:0000259" key="8">
    <source>
        <dbReference type="PROSITE" id="PS50994"/>
    </source>
</evidence>
<organism evidence="9 10">
    <name type="scientific">Xenopus tropicalis</name>
    <name type="common">Western clawed frog</name>
    <name type="synonym">Silurana tropicalis</name>
    <dbReference type="NCBI Taxonomy" id="8364"/>
    <lineage>
        <taxon>Eukaryota</taxon>
        <taxon>Metazoa</taxon>
        <taxon>Chordata</taxon>
        <taxon>Craniata</taxon>
        <taxon>Vertebrata</taxon>
        <taxon>Euteleostomi</taxon>
        <taxon>Amphibia</taxon>
        <taxon>Batrachia</taxon>
        <taxon>Anura</taxon>
        <taxon>Pipoidea</taxon>
        <taxon>Pipidae</taxon>
        <taxon>Xenopodinae</taxon>
        <taxon>Xenopus</taxon>
        <taxon>Silurana</taxon>
    </lineage>
</organism>
<keyword evidence="6" id="KW-0695">RNA-directed DNA polymerase</keyword>
<dbReference type="Xenbase" id="XB-GENE-29096055">
    <property type="gene designation" value="LOC116410371"/>
</dbReference>